<gene>
    <name evidence="1" type="ORF">Golax_023440</name>
</gene>
<accession>A0A7J9AYL9</accession>
<comment type="caution">
    <text evidence="1">The sequence shown here is derived from an EMBL/GenBank/DDBJ whole genome shotgun (WGS) entry which is preliminary data.</text>
</comment>
<protein>
    <submittedName>
        <fullName evidence="1">Uncharacterized protein</fullName>
    </submittedName>
</protein>
<dbReference type="EMBL" id="JABEZV010432645">
    <property type="protein sequence ID" value="MBA0729187.1"/>
    <property type="molecule type" value="Genomic_DNA"/>
</dbReference>
<name>A0A7J9AYL9_9ROSI</name>
<dbReference type="AlphaFoldDB" id="A0A7J9AYL9"/>
<dbReference type="Proteomes" id="UP000593574">
    <property type="component" value="Unassembled WGS sequence"/>
</dbReference>
<feature type="non-terminal residue" evidence="1">
    <location>
        <position position="1"/>
    </location>
</feature>
<sequence>MAVCVDLNKPLASKVRINGILQMVEYDALPNVCFTYGLYGHSSSLYLERQATRVKTDASKNMAKGGEKGRWKGSLEIKIGGVNYVDGLHFLVLEIDGTKTNTARRAVMEWIFDGDVNDEGITVKIMGKKERKVAVDK</sequence>
<reference evidence="1 2" key="1">
    <citation type="journal article" date="2019" name="Genome Biol. Evol.">
        <title>Insights into the evolution of the New World diploid cottons (Gossypium, subgenus Houzingenia) based on genome sequencing.</title>
        <authorList>
            <person name="Grover C.E."/>
            <person name="Arick M.A. 2nd"/>
            <person name="Thrash A."/>
            <person name="Conover J.L."/>
            <person name="Sanders W.S."/>
            <person name="Peterson D.G."/>
            <person name="Frelichowski J.E."/>
            <person name="Scheffler J.A."/>
            <person name="Scheffler B.E."/>
            <person name="Wendel J.F."/>
        </authorList>
    </citation>
    <scope>NUCLEOTIDE SEQUENCE [LARGE SCALE GENOMIC DNA]</scope>
    <source>
        <strain evidence="1">4</strain>
        <tissue evidence="1">Leaf</tissue>
    </source>
</reference>
<keyword evidence="2" id="KW-1185">Reference proteome</keyword>
<proteinExistence type="predicted"/>
<evidence type="ECO:0000313" key="2">
    <source>
        <dbReference type="Proteomes" id="UP000593574"/>
    </source>
</evidence>
<evidence type="ECO:0000313" key="1">
    <source>
        <dbReference type="EMBL" id="MBA0729187.1"/>
    </source>
</evidence>
<organism evidence="1 2">
    <name type="scientific">Gossypium laxum</name>
    <dbReference type="NCBI Taxonomy" id="34288"/>
    <lineage>
        <taxon>Eukaryota</taxon>
        <taxon>Viridiplantae</taxon>
        <taxon>Streptophyta</taxon>
        <taxon>Embryophyta</taxon>
        <taxon>Tracheophyta</taxon>
        <taxon>Spermatophyta</taxon>
        <taxon>Magnoliopsida</taxon>
        <taxon>eudicotyledons</taxon>
        <taxon>Gunneridae</taxon>
        <taxon>Pentapetalae</taxon>
        <taxon>rosids</taxon>
        <taxon>malvids</taxon>
        <taxon>Malvales</taxon>
        <taxon>Malvaceae</taxon>
        <taxon>Malvoideae</taxon>
        <taxon>Gossypium</taxon>
    </lineage>
</organism>